<evidence type="ECO:0008006" key="5">
    <source>
        <dbReference type="Google" id="ProtNLM"/>
    </source>
</evidence>
<evidence type="ECO:0000313" key="3">
    <source>
        <dbReference type="EMBL" id="GGE29228.1"/>
    </source>
</evidence>
<comment type="caution">
    <text evidence="3">The sequence shown here is derived from an EMBL/GenBank/DDBJ whole genome shotgun (WGS) entry which is preliminary data.</text>
</comment>
<dbReference type="SUPFAM" id="SSF89946">
    <property type="entry name" value="Hypothetical protein VC0424"/>
    <property type="match status" value="1"/>
</dbReference>
<dbReference type="InterPro" id="IPR009671">
    <property type="entry name" value="RraB_dom"/>
</dbReference>
<dbReference type="Pfam" id="PF06877">
    <property type="entry name" value="RraB"/>
    <property type="match status" value="1"/>
</dbReference>
<accession>A0A8H9G1G8</accession>
<evidence type="ECO:0000259" key="1">
    <source>
        <dbReference type="Pfam" id="PF05117"/>
    </source>
</evidence>
<organism evidence="3 4">
    <name type="scientific">Sphingobacterium cellulitidis</name>
    <dbReference type="NCBI Taxonomy" id="1768011"/>
    <lineage>
        <taxon>Bacteria</taxon>
        <taxon>Pseudomonadati</taxon>
        <taxon>Bacteroidota</taxon>
        <taxon>Sphingobacteriia</taxon>
        <taxon>Sphingobacteriales</taxon>
        <taxon>Sphingobacteriaceae</taxon>
        <taxon>Sphingobacterium</taxon>
    </lineage>
</organism>
<dbReference type="InterPro" id="IPR036701">
    <property type="entry name" value="RraB-like_sf"/>
</dbReference>
<dbReference type="AlphaFoldDB" id="A0A8H9G1G8"/>
<keyword evidence="4" id="KW-1185">Reference proteome</keyword>
<dbReference type="Pfam" id="PF05117">
    <property type="entry name" value="DUF695"/>
    <property type="match status" value="1"/>
</dbReference>
<sequence>MIVDLNIAKIAPVKVLPEVFYLIIPFDFANDNGLPSLESYKMIKQIEDEIAKLNHRYAENLLHVATLTMNSERLQMYYCTKVDDSKVFLAQIDKAFNHQLTYQIDHRADPDWSDYFNLAYPLPFQLEMIKNRLVLRKLTEAGDNLVKSRKVNHYLVFNAEKDADHFMQFAENERFVLFLMEKRGDQWKLGISRNDYVSYEQIDELCLPLWEKAQVYNGTYNGWESEVIISQG</sequence>
<reference evidence="3" key="2">
    <citation type="submission" date="2020-09" db="EMBL/GenBank/DDBJ databases">
        <authorList>
            <person name="Sun Q."/>
            <person name="Zhou Y."/>
        </authorList>
    </citation>
    <scope>NUCLEOTIDE SEQUENCE</scope>
    <source>
        <strain evidence="3">CGMCC 1.15966</strain>
    </source>
</reference>
<proteinExistence type="predicted"/>
<dbReference type="InterPro" id="IPR016097">
    <property type="entry name" value="DUF695"/>
</dbReference>
<feature type="domain" description="Regulator of ribonuclease activity B" evidence="2">
    <location>
        <begin position="130"/>
        <end position="224"/>
    </location>
</feature>
<gene>
    <name evidence="3" type="ORF">GCM10011516_28780</name>
</gene>
<evidence type="ECO:0000259" key="2">
    <source>
        <dbReference type="Pfam" id="PF06877"/>
    </source>
</evidence>
<feature type="domain" description="DUF695" evidence="1">
    <location>
        <begin position="3"/>
        <end position="117"/>
    </location>
</feature>
<dbReference type="Gene3D" id="3.30.70.970">
    <property type="entry name" value="RraB-like"/>
    <property type="match status" value="1"/>
</dbReference>
<name>A0A8H9G1G8_9SPHI</name>
<evidence type="ECO:0000313" key="4">
    <source>
        <dbReference type="Proteomes" id="UP000614460"/>
    </source>
</evidence>
<reference evidence="3" key="1">
    <citation type="journal article" date="2014" name="Int. J. Syst. Evol. Microbiol.">
        <title>Complete genome sequence of Corynebacterium casei LMG S-19264T (=DSM 44701T), isolated from a smear-ripened cheese.</title>
        <authorList>
            <consortium name="US DOE Joint Genome Institute (JGI-PGF)"/>
            <person name="Walter F."/>
            <person name="Albersmeier A."/>
            <person name="Kalinowski J."/>
            <person name="Ruckert C."/>
        </authorList>
    </citation>
    <scope>NUCLEOTIDE SEQUENCE</scope>
    <source>
        <strain evidence="3">CGMCC 1.15966</strain>
    </source>
</reference>
<protein>
    <recommendedName>
        <fullName evidence="5">TIGR01619 family protein</fullName>
    </recommendedName>
</protein>
<dbReference type="Proteomes" id="UP000614460">
    <property type="component" value="Unassembled WGS sequence"/>
</dbReference>
<dbReference type="EMBL" id="BMKM01000009">
    <property type="protein sequence ID" value="GGE29228.1"/>
    <property type="molecule type" value="Genomic_DNA"/>
</dbReference>